<name>A0A1Q8QDC2_9FIRM</name>
<keyword evidence="2" id="KW-1185">Reference proteome</keyword>
<dbReference type="Proteomes" id="UP000186102">
    <property type="component" value="Unassembled WGS sequence"/>
</dbReference>
<organism evidence="1 2">
    <name type="scientific">Desulfosporosinus metallidurans</name>
    <dbReference type="NCBI Taxonomy" id="1888891"/>
    <lineage>
        <taxon>Bacteria</taxon>
        <taxon>Bacillati</taxon>
        <taxon>Bacillota</taxon>
        <taxon>Clostridia</taxon>
        <taxon>Eubacteriales</taxon>
        <taxon>Desulfitobacteriaceae</taxon>
        <taxon>Desulfosporosinus</taxon>
    </lineage>
</organism>
<gene>
    <name evidence="1" type="ORF">DSOL_5347</name>
</gene>
<proteinExistence type="predicted"/>
<reference evidence="1 2" key="1">
    <citation type="submission" date="2016-09" db="EMBL/GenBank/DDBJ databases">
        <title>Complete genome of Desulfosporosinus sp. OL.</title>
        <authorList>
            <person name="Mardanov A."/>
            <person name="Beletsky A."/>
            <person name="Panova A."/>
            <person name="Karnachuk O."/>
            <person name="Ravin N."/>
        </authorList>
    </citation>
    <scope>NUCLEOTIDE SEQUENCE [LARGE SCALE GENOMIC DNA]</scope>
    <source>
        <strain evidence="1 2">OL</strain>
    </source>
</reference>
<evidence type="ECO:0000313" key="2">
    <source>
        <dbReference type="Proteomes" id="UP000186102"/>
    </source>
</evidence>
<dbReference type="AlphaFoldDB" id="A0A1Q8QDC2"/>
<evidence type="ECO:0000313" key="1">
    <source>
        <dbReference type="EMBL" id="OLN25301.1"/>
    </source>
</evidence>
<comment type="caution">
    <text evidence="1">The sequence shown here is derived from an EMBL/GenBank/DDBJ whole genome shotgun (WGS) entry which is preliminary data.</text>
</comment>
<accession>A0A1Q8QDC2</accession>
<sequence>MGIHGMPNSLLGVPGDIWYPRFMIWVFRPHVSTHMGFFGMRKMK</sequence>
<protein>
    <submittedName>
        <fullName evidence="1">Uncharacterized protein</fullName>
    </submittedName>
</protein>
<dbReference type="EMBL" id="MLBF01000124">
    <property type="protein sequence ID" value="OLN25301.1"/>
    <property type="molecule type" value="Genomic_DNA"/>
</dbReference>